<dbReference type="GO" id="GO:0008757">
    <property type="term" value="F:S-adenosylmethionine-dependent methyltransferase activity"/>
    <property type="evidence" value="ECO:0007669"/>
    <property type="project" value="InterPro"/>
</dbReference>
<dbReference type="PANTHER" id="PTHR44068:SF11">
    <property type="entry name" value="GERANYL DIPHOSPHATE 2-C-METHYLTRANSFERASE"/>
    <property type="match status" value="1"/>
</dbReference>
<dbReference type="STRING" id="2200.GCA_001571405_02268"/>
<dbReference type="Proteomes" id="UP000326500">
    <property type="component" value="Unassembled WGS sequence"/>
</dbReference>
<reference evidence="3 4" key="1">
    <citation type="submission" date="2016-10" db="EMBL/GenBank/DDBJ databases">
        <authorList>
            <person name="Varghese N."/>
            <person name="Submissions S."/>
        </authorList>
    </citation>
    <scope>NUCLEOTIDE SEQUENCE [LARGE SCALE GENOMIC DNA]</scope>
    <source>
        <strain evidence="3 4">DSM 2373</strain>
    </source>
</reference>
<dbReference type="InterPro" id="IPR013216">
    <property type="entry name" value="Methyltransf_11"/>
</dbReference>
<sequence length="268" mass="29521">MGDIVRRKWMKMMDAHAGEVEEVYGGPVGLIWEMLAGEDADGDLDVLAERAGLAPGTRVLALLPGPGGPARHIAREHGATVIGLVALPQMVDLAVKKNEEAGLAALVDFQQGNALEMSFKDGIFDAVWGEDAWCYVRDKDRMIREVYRVLKPGGTLAFADWVQTGPMNDEEWHTQNTFRAFPYFETLESYAGLLERNGFSIIDLGDLPGDSTQKICKIRERLENDLRDSIVGLFGEEAYKDALKGLDLWAMAADRGLVGRAWLLAGKP</sequence>
<organism evidence="3 4">
    <name type="scientific">Methanoculleus thermophilus</name>
    <dbReference type="NCBI Taxonomy" id="2200"/>
    <lineage>
        <taxon>Archaea</taxon>
        <taxon>Methanobacteriati</taxon>
        <taxon>Methanobacteriota</taxon>
        <taxon>Stenosarchaea group</taxon>
        <taxon>Methanomicrobia</taxon>
        <taxon>Methanomicrobiales</taxon>
        <taxon>Methanomicrobiaceae</taxon>
        <taxon>Methanoculleus</taxon>
    </lineage>
</organism>
<dbReference type="Gene3D" id="3.40.50.150">
    <property type="entry name" value="Vaccinia Virus protein VP39"/>
    <property type="match status" value="1"/>
</dbReference>
<keyword evidence="1 3" id="KW-0808">Transferase</keyword>
<name>A0A1G9C8B8_9EURY</name>
<evidence type="ECO:0000313" key="4">
    <source>
        <dbReference type="Proteomes" id="UP000326500"/>
    </source>
</evidence>
<dbReference type="EMBL" id="FNFT01000013">
    <property type="protein sequence ID" value="SDK47891.1"/>
    <property type="molecule type" value="Genomic_DNA"/>
</dbReference>
<dbReference type="OrthoDB" id="147504at2157"/>
<dbReference type="InterPro" id="IPR050447">
    <property type="entry name" value="Erg6_SMT_methyltransf"/>
</dbReference>
<gene>
    <name evidence="3" type="ORF">SAMN04488571_11322</name>
</gene>
<evidence type="ECO:0000313" key="3">
    <source>
        <dbReference type="EMBL" id="SDK47891.1"/>
    </source>
</evidence>
<dbReference type="RefSeq" id="WP_066958845.1">
    <property type="nucleotide sequence ID" value="NZ_BCNX01000017.1"/>
</dbReference>
<accession>A0A1G9C8B8</accession>
<dbReference type="Pfam" id="PF08241">
    <property type="entry name" value="Methyltransf_11"/>
    <property type="match status" value="1"/>
</dbReference>
<dbReference type="SUPFAM" id="SSF53335">
    <property type="entry name" value="S-adenosyl-L-methionine-dependent methyltransferases"/>
    <property type="match status" value="1"/>
</dbReference>
<keyword evidence="4" id="KW-1185">Reference proteome</keyword>
<evidence type="ECO:0000256" key="1">
    <source>
        <dbReference type="ARBA" id="ARBA00022679"/>
    </source>
</evidence>
<dbReference type="PANTHER" id="PTHR44068">
    <property type="entry name" value="ZGC:194242"/>
    <property type="match status" value="1"/>
</dbReference>
<protein>
    <submittedName>
        <fullName evidence="3">Methyltransferase domain-containing protein</fullName>
    </submittedName>
</protein>
<keyword evidence="3" id="KW-0489">Methyltransferase</keyword>
<dbReference type="GO" id="GO:0032259">
    <property type="term" value="P:methylation"/>
    <property type="evidence" value="ECO:0007669"/>
    <property type="project" value="UniProtKB-KW"/>
</dbReference>
<proteinExistence type="predicted"/>
<dbReference type="InterPro" id="IPR029063">
    <property type="entry name" value="SAM-dependent_MTases_sf"/>
</dbReference>
<dbReference type="CDD" id="cd02440">
    <property type="entry name" value="AdoMet_MTases"/>
    <property type="match status" value="1"/>
</dbReference>
<evidence type="ECO:0000259" key="2">
    <source>
        <dbReference type="Pfam" id="PF08241"/>
    </source>
</evidence>
<feature type="domain" description="Methyltransferase type 11" evidence="2">
    <location>
        <begin position="64"/>
        <end position="158"/>
    </location>
</feature>
<dbReference type="AlphaFoldDB" id="A0A1G9C8B8"/>